<evidence type="ECO:0000313" key="3">
    <source>
        <dbReference type="Proteomes" id="UP001378592"/>
    </source>
</evidence>
<proteinExistence type="predicted"/>
<dbReference type="Proteomes" id="UP001378592">
    <property type="component" value="Unassembled WGS sequence"/>
</dbReference>
<feature type="compositionally biased region" description="Basic residues" evidence="1">
    <location>
        <begin position="43"/>
        <end position="53"/>
    </location>
</feature>
<organism evidence="2 3">
    <name type="scientific">Gryllus longicercus</name>
    <dbReference type="NCBI Taxonomy" id="2509291"/>
    <lineage>
        <taxon>Eukaryota</taxon>
        <taxon>Metazoa</taxon>
        <taxon>Ecdysozoa</taxon>
        <taxon>Arthropoda</taxon>
        <taxon>Hexapoda</taxon>
        <taxon>Insecta</taxon>
        <taxon>Pterygota</taxon>
        <taxon>Neoptera</taxon>
        <taxon>Polyneoptera</taxon>
        <taxon>Orthoptera</taxon>
        <taxon>Ensifera</taxon>
        <taxon>Gryllidea</taxon>
        <taxon>Grylloidea</taxon>
        <taxon>Gryllidae</taxon>
        <taxon>Gryllinae</taxon>
        <taxon>Gryllus</taxon>
    </lineage>
</organism>
<feature type="compositionally biased region" description="Basic residues" evidence="1">
    <location>
        <begin position="90"/>
        <end position="99"/>
    </location>
</feature>
<name>A0AAN9VWZ8_9ORTH</name>
<protein>
    <submittedName>
        <fullName evidence="2">Uncharacterized protein</fullName>
    </submittedName>
</protein>
<keyword evidence="3" id="KW-1185">Reference proteome</keyword>
<feature type="compositionally biased region" description="Pro residues" evidence="1">
    <location>
        <begin position="54"/>
        <end position="71"/>
    </location>
</feature>
<reference evidence="2 3" key="1">
    <citation type="submission" date="2024-03" db="EMBL/GenBank/DDBJ databases">
        <title>The genome assembly and annotation of the cricket Gryllus longicercus Weissman &amp; Gray.</title>
        <authorList>
            <person name="Szrajer S."/>
            <person name="Gray D."/>
            <person name="Ylla G."/>
        </authorList>
    </citation>
    <scope>NUCLEOTIDE SEQUENCE [LARGE SCALE GENOMIC DNA]</scope>
    <source>
        <strain evidence="2">DAG 2021-001</strain>
        <tissue evidence="2">Whole body minus gut</tissue>
    </source>
</reference>
<dbReference type="AlphaFoldDB" id="A0AAN9VWZ8"/>
<evidence type="ECO:0000256" key="1">
    <source>
        <dbReference type="SAM" id="MobiDB-lite"/>
    </source>
</evidence>
<dbReference type="EMBL" id="JAZDUA010000070">
    <property type="protein sequence ID" value="KAK7869720.1"/>
    <property type="molecule type" value="Genomic_DNA"/>
</dbReference>
<comment type="caution">
    <text evidence="2">The sequence shown here is derived from an EMBL/GenBank/DDBJ whole genome shotgun (WGS) entry which is preliminary data.</text>
</comment>
<accession>A0AAN9VWZ8</accession>
<sequence length="110" mass="12168">MPRTSRPERRAFVLISPPATRVRQLAACACPLSWLAVRRHRTGALRARSRRRQCPPPRYVSPEGAPPPPPRCLQAAARARSLASGFQKLRSPRGQKAPHHLTPASAQLRA</sequence>
<gene>
    <name evidence="2" type="ORF">R5R35_011789</name>
</gene>
<feature type="compositionally biased region" description="Low complexity" evidence="1">
    <location>
        <begin position="73"/>
        <end position="84"/>
    </location>
</feature>
<evidence type="ECO:0000313" key="2">
    <source>
        <dbReference type="EMBL" id="KAK7869720.1"/>
    </source>
</evidence>
<feature type="region of interest" description="Disordered" evidence="1">
    <location>
        <begin position="43"/>
        <end position="110"/>
    </location>
</feature>